<dbReference type="NCBIfam" id="TIGR03696">
    <property type="entry name" value="Rhs_assc_core"/>
    <property type="match status" value="1"/>
</dbReference>
<dbReference type="InterPro" id="IPR022385">
    <property type="entry name" value="Rhs_assc_core"/>
</dbReference>
<dbReference type="AlphaFoldDB" id="A0AAU8E5E4"/>
<accession>A0AAU8E5E4</accession>
<protein>
    <submittedName>
        <fullName evidence="1">RHS repeat-associated core domain-containing protein</fullName>
    </submittedName>
</protein>
<dbReference type="PANTHER" id="PTHR32305:SF15">
    <property type="entry name" value="PROTEIN RHSA-RELATED"/>
    <property type="match status" value="1"/>
</dbReference>
<sequence length="931" mass="104960">MADPRWIDARTPTLTVVDSRGLAVRNVAYYRHPLNAASQTRITRNHFDTAGRHIASWDPRLWGTAPKPNIATTYDLQAQLLLVDSADAGWQLSLLDQSDLACSFWDGRGSQRHTEFDELQRPTTVTEQMKDASPRVAERFAYGWGTDEFAIHNQCGQLIRHDHPAGSRRFCEYGVSGLLLSEQTRFLRDLEPADWSSEFADAWLEDEVFQTTQQCGPLGEMRGQTDAMDNVRSFAHDRAGQLCESRLKLADSSGEPRLLVSEIVYDAFGRIVSERSGNGVTTTVLYAPEDGRLMQLLSCNGSPLQNLRYSYDPVGNICSIEDKAEGTRYFNSQRIDPINHYFYDSLYQLVRATGREVSQPSYGPALPPWQTIPLDPNRLRNYTQTFNYDAAGNLLTRFHSGAANFEMFTSPYCNRSVVDRESLADGFDANGNQQELQRGQRMSWDSRNQLSRVTLVRREDGPDDTECYFYDSPGHRLRKVRLTETARRTLHTDVRYLPGLEVHRNDAIGEERHVITVEAGHSHVRGLHWVTKMPAGVHNDQLRYCLTDHLNSCTLELDELGALLNREVYYPFGGTALWAGSSETEVKYKTIRYSGKERDATGLYYYGYRYYAPWLQRWVSPDPAGDIDGVNLFIFVGNEPCGHIDLEGLVRGGINEFLTRDGDWNSMKLDAGRQAMLRQESVYKGFDVKPSRMRRNYLMAFTNDSNVLVNDYLRHGRKHGVLSGRFYSVVFVASEDSDRVSALTKVVSELPHTGNIPLYRGGSGERGTSGEFFRDGRLGPGSILVNSDFTSFTENPYVAAEFAALNQRTLAFDNSSVIFEVVDHFSPKPIAPDSLRFENRVDEVESLVMPAAAFEVLSVDLVDIVLKGVDQNYVHVSIKELEPPKVTSDSSSVSTLPGNVHDLRTGELLNFDQLKKRLGNSANQLLKGYYS</sequence>
<dbReference type="PANTHER" id="PTHR32305">
    <property type="match status" value="1"/>
</dbReference>
<reference evidence="1" key="1">
    <citation type="submission" date="2024-06" db="EMBL/GenBank/DDBJ databases">
        <title>The Caenorhabditis elegans bacterial microbiome influences microsporidia infection through nutrient limitation and inhibiting parasite invasion.</title>
        <authorList>
            <person name="Tamim El Jarkass H."/>
            <person name="Castelblanco S."/>
            <person name="Kaur M."/>
            <person name="Wan Y.C."/>
            <person name="Ellis A.E."/>
            <person name="Sheldon R.D."/>
            <person name="Lien E.C."/>
            <person name="Burton N.O."/>
            <person name="Wright G.D."/>
            <person name="Reinke A.W."/>
        </authorList>
    </citation>
    <scope>NUCLEOTIDE SEQUENCE</scope>
    <source>
        <strain evidence="1">MYb327</strain>
    </source>
</reference>
<dbReference type="SUPFAM" id="SSF56399">
    <property type="entry name" value="ADP-ribosylation"/>
    <property type="match status" value="1"/>
</dbReference>
<evidence type="ECO:0000313" key="1">
    <source>
        <dbReference type="EMBL" id="XCG75253.1"/>
    </source>
</evidence>
<dbReference type="RefSeq" id="WP_339556023.1">
    <property type="nucleotide sequence ID" value="NZ_CP159258.1"/>
</dbReference>
<proteinExistence type="predicted"/>
<dbReference type="EMBL" id="CP159258">
    <property type="protein sequence ID" value="XCG75253.1"/>
    <property type="molecule type" value="Genomic_DNA"/>
</dbReference>
<gene>
    <name evidence="1" type="ORF">ABVN21_03985</name>
</gene>
<organism evidence="1">
    <name type="scientific">Pseudomonas sp. MYb327</name>
    <dbReference type="NCBI Taxonomy" id="2745230"/>
    <lineage>
        <taxon>Bacteria</taxon>
        <taxon>Pseudomonadati</taxon>
        <taxon>Pseudomonadota</taxon>
        <taxon>Gammaproteobacteria</taxon>
        <taxon>Pseudomonadales</taxon>
        <taxon>Pseudomonadaceae</taxon>
        <taxon>Pseudomonas</taxon>
    </lineage>
</organism>
<dbReference type="InterPro" id="IPR050708">
    <property type="entry name" value="T6SS_VgrG/RHS"/>
</dbReference>
<name>A0AAU8E5E4_9PSED</name>
<dbReference type="Gene3D" id="2.180.10.10">
    <property type="entry name" value="RHS repeat-associated core"/>
    <property type="match status" value="1"/>
</dbReference>